<gene>
    <name evidence="1" type="ORF">SCFA_3570002</name>
</gene>
<dbReference type="AlphaFoldDB" id="A0A485M6E2"/>
<reference evidence="1" key="1">
    <citation type="submission" date="2019-03" db="EMBL/GenBank/DDBJ databases">
        <authorList>
            <person name="Hao L."/>
        </authorList>
    </citation>
    <scope>NUCLEOTIDE SEQUENCE</scope>
</reference>
<proteinExistence type="predicted"/>
<accession>A0A485M6E2</accession>
<evidence type="ECO:0000313" key="1">
    <source>
        <dbReference type="EMBL" id="VFU17172.1"/>
    </source>
</evidence>
<sequence>MIACGHALKQPTRGTLGEVYKKICYCCPEGYDKQCGAGNLIKKKVKR</sequence>
<protein>
    <submittedName>
        <fullName evidence="1">Uncharacterized protein</fullName>
    </submittedName>
</protein>
<name>A0A485M6E2_9ZZZZ</name>
<dbReference type="EMBL" id="CAADRN010000287">
    <property type="protein sequence ID" value="VFU17172.1"/>
    <property type="molecule type" value="Genomic_DNA"/>
</dbReference>
<organism evidence="1">
    <name type="scientific">anaerobic digester metagenome</name>
    <dbReference type="NCBI Taxonomy" id="1263854"/>
    <lineage>
        <taxon>unclassified sequences</taxon>
        <taxon>metagenomes</taxon>
        <taxon>ecological metagenomes</taxon>
    </lineage>
</organism>